<dbReference type="SUPFAM" id="SSF56801">
    <property type="entry name" value="Acetyl-CoA synthetase-like"/>
    <property type="match status" value="1"/>
</dbReference>
<comment type="similarity">
    <text evidence="2">Belongs to the ATP-dependent AMP-binding enzyme family.</text>
</comment>
<dbReference type="GO" id="GO:0031177">
    <property type="term" value="F:phosphopantetheine binding"/>
    <property type="evidence" value="ECO:0007669"/>
    <property type="project" value="TreeGrafter"/>
</dbReference>
<dbReference type="GO" id="GO:0043041">
    <property type="term" value="P:amino acid activation for nonribosomal peptide biosynthetic process"/>
    <property type="evidence" value="ECO:0007669"/>
    <property type="project" value="TreeGrafter"/>
</dbReference>
<keyword evidence="7" id="KW-1185">Reference proteome</keyword>
<dbReference type="InterPro" id="IPR036736">
    <property type="entry name" value="ACP-like_sf"/>
</dbReference>
<organism evidence="6 7">
    <name type="scientific">Niastella yeongjuensis</name>
    <dbReference type="NCBI Taxonomy" id="354355"/>
    <lineage>
        <taxon>Bacteria</taxon>
        <taxon>Pseudomonadati</taxon>
        <taxon>Bacteroidota</taxon>
        <taxon>Chitinophagia</taxon>
        <taxon>Chitinophagales</taxon>
        <taxon>Chitinophagaceae</taxon>
        <taxon>Niastella</taxon>
    </lineage>
</organism>
<dbReference type="Gene3D" id="3.30.559.30">
    <property type="entry name" value="Nonribosomal peptide synthetase, condensation domain"/>
    <property type="match status" value="1"/>
</dbReference>
<dbReference type="OrthoDB" id="4317020at2"/>
<dbReference type="GO" id="GO:0044550">
    <property type="term" value="P:secondary metabolite biosynthetic process"/>
    <property type="evidence" value="ECO:0007669"/>
    <property type="project" value="TreeGrafter"/>
</dbReference>
<dbReference type="AlphaFoldDB" id="A0A1V9EI97"/>
<evidence type="ECO:0000259" key="5">
    <source>
        <dbReference type="PROSITE" id="PS50075"/>
    </source>
</evidence>
<dbReference type="FunFam" id="3.40.50.980:FF:000001">
    <property type="entry name" value="Non-ribosomal peptide synthetase"/>
    <property type="match status" value="1"/>
</dbReference>
<dbReference type="Pfam" id="PF00550">
    <property type="entry name" value="PP-binding"/>
    <property type="match status" value="1"/>
</dbReference>
<name>A0A1V9EI97_9BACT</name>
<dbReference type="Pfam" id="PF00501">
    <property type="entry name" value="AMP-binding"/>
    <property type="match status" value="1"/>
</dbReference>
<dbReference type="InterPro" id="IPR006162">
    <property type="entry name" value="Ppantetheine_attach_site"/>
</dbReference>
<dbReference type="NCBIfam" id="TIGR01733">
    <property type="entry name" value="AA-adenyl-dom"/>
    <property type="match status" value="1"/>
</dbReference>
<evidence type="ECO:0000256" key="3">
    <source>
        <dbReference type="ARBA" id="ARBA00022450"/>
    </source>
</evidence>
<dbReference type="InterPro" id="IPR045851">
    <property type="entry name" value="AMP-bd_C_sf"/>
</dbReference>
<dbReference type="FunFam" id="1.10.1200.10:FF:000005">
    <property type="entry name" value="Nonribosomal peptide synthetase 1"/>
    <property type="match status" value="1"/>
</dbReference>
<dbReference type="InterPro" id="IPR001242">
    <property type="entry name" value="Condensation_dom"/>
</dbReference>
<dbReference type="Gene3D" id="3.40.50.980">
    <property type="match status" value="2"/>
</dbReference>
<comment type="caution">
    <text evidence="6">The sequence shown here is derived from an EMBL/GenBank/DDBJ whole genome shotgun (WGS) entry which is preliminary data.</text>
</comment>
<dbReference type="SUPFAM" id="SSF52777">
    <property type="entry name" value="CoA-dependent acyltransferases"/>
    <property type="match status" value="2"/>
</dbReference>
<keyword evidence="4" id="KW-0597">Phosphoprotein</keyword>
<evidence type="ECO:0000256" key="1">
    <source>
        <dbReference type="ARBA" id="ARBA00001957"/>
    </source>
</evidence>
<dbReference type="SUPFAM" id="SSF47336">
    <property type="entry name" value="ACP-like"/>
    <property type="match status" value="1"/>
</dbReference>
<dbReference type="InterPro" id="IPR009081">
    <property type="entry name" value="PP-bd_ACP"/>
</dbReference>
<dbReference type="Pfam" id="PF13193">
    <property type="entry name" value="AMP-binding_C"/>
    <property type="match status" value="1"/>
</dbReference>
<dbReference type="Gene3D" id="2.30.38.10">
    <property type="entry name" value="Luciferase, Domain 3"/>
    <property type="match status" value="1"/>
</dbReference>
<protein>
    <recommendedName>
        <fullName evidence="5">Carrier domain-containing protein</fullName>
    </recommendedName>
</protein>
<evidence type="ECO:0000256" key="2">
    <source>
        <dbReference type="ARBA" id="ARBA00006432"/>
    </source>
</evidence>
<dbReference type="CDD" id="cd19531">
    <property type="entry name" value="LCL_NRPS-like"/>
    <property type="match status" value="1"/>
</dbReference>
<dbReference type="EMBL" id="LVXG01000027">
    <property type="protein sequence ID" value="OQP45853.1"/>
    <property type="molecule type" value="Genomic_DNA"/>
</dbReference>
<dbReference type="PANTHER" id="PTHR45527:SF1">
    <property type="entry name" value="FATTY ACID SYNTHASE"/>
    <property type="match status" value="1"/>
</dbReference>
<dbReference type="Pfam" id="PF00668">
    <property type="entry name" value="Condensation"/>
    <property type="match status" value="1"/>
</dbReference>
<dbReference type="Gene3D" id="3.30.300.30">
    <property type="match status" value="1"/>
</dbReference>
<dbReference type="Gene3D" id="1.10.1200.10">
    <property type="entry name" value="ACP-like"/>
    <property type="match status" value="1"/>
</dbReference>
<dbReference type="PROSITE" id="PS00455">
    <property type="entry name" value="AMP_BINDING"/>
    <property type="match status" value="1"/>
</dbReference>
<dbReference type="InterPro" id="IPR020459">
    <property type="entry name" value="AMP-binding"/>
</dbReference>
<evidence type="ECO:0000256" key="4">
    <source>
        <dbReference type="ARBA" id="ARBA00022553"/>
    </source>
</evidence>
<dbReference type="InterPro" id="IPR010071">
    <property type="entry name" value="AA_adenyl_dom"/>
</dbReference>
<dbReference type="PROSITE" id="PS50075">
    <property type="entry name" value="CARRIER"/>
    <property type="match status" value="1"/>
</dbReference>
<comment type="cofactor">
    <cofactor evidence="1">
        <name>pantetheine 4'-phosphate</name>
        <dbReference type="ChEBI" id="CHEBI:47942"/>
    </cofactor>
</comment>
<dbReference type="Gene3D" id="3.30.559.10">
    <property type="entry name" value="Chloramphenicol acetyltransferase-like domain"/>
    <property type="match status" value="1"/>
</dbReference>
<dbReference type="FunFam" id="2.30.38.10:FF:000001">
    <property type="entry name" value="Non-ribosomal peptide synthetase PvdI"/>
    <property type="match status" value="1"/>
</dbReference>
<dbReference type="PRINTS" id="PR00154">
    <property type="entry name" value="AMPBINDING"/>
</dbReference>
<dbReference type="InterPro" id="IPR000873">
    <property type="entry name" value="AMP-dep_synth/lig_dom"/>
</dbReference>
<dbReference type="GO" id="GO:0005829">
    <property type="term" value="C:cytosol"/>
    <property type="evidence" value="ECO:0007669"/>
    <property type="project" value="TreeGrafter"/>
</dbReference>
<proteinExistence type="inferred from homology"/>
<dbReference type="RefSeq" id="WP_081202145.1">
    <property type="nucleotide sequence ID" value="NZ_FOCZ01000021.1"/>
</dbReference>
<sequence length="1129" mass="126674">MKELFELLAVCRQHEIHFSLGTSGRELRVQGNVKMLTKEQISRLQLYKEEIIALLRPAGAPLAAVQPLPHQQHYELSSAQKRIWVLSRLGGGTAYHIPMINVFEGELQVAHLITAFGHLIEKHEILRTVFTEDETGEIRQSVLTAEALHFSVSCTDLRSGSHREAKAEKIIQEALQQPFDLEKGPVLRAGLIRLTNEKWIFHLVIHHIVCDGWSMNVLIRELMQSYARLCEGGNEWPAPLRFHYKDYAGWQQQQIKGEHYTAHRSYWMKQFEGELPVLQLPADKKRPAIKTYNGGVTTGMVDAGATAALKAMLQQQGSTLFMGLLTLVKIFLHRYTSDEDIIIGTPVAGREHPELEEQIGLYINTVAIRTSCTGADSFLQLLSKIKETTVQAQTHQAYPFDLLVDELQLHTDRSRNPLFDVMITLNEDGFAMVDEQPHAPNLRISPWNAGTGNVSKFDLSFNFIDHGDTITFDLVYNSDLYFAGTAERMKRHLVQLLMAVLNGPGMPVNSLLLLTRNEIQELLTGFNNTQASFPQHKTVVDLFIEQALKTPDRPALVSGDTTLTYRQLHEKTDQLAARLVTDYHVKPNELVGVMVDRSADMIVALLSVLKSGGAYVPIDPEYPAVRIEYILQDCKAAVLLTESKYVSQLAAYAGAVIALDKPVIMPAVTSEYEPAKVQSDDLAYVIYTSGSTGHPKGVMITHRSLVDYFFGIQQKTNIAACRRFGLVSTIAADLGNTVIYTSLLMGGELHIYSALDLLDAEKIFAQTPDCIKIVPSHWKSLQLPDKVFLPEKCLIFGGESLTTEILTTIKEANHACRVYNHYGPSETTIGKLINPIDLNQIPDPVPLGVPFCESSVYILDNQLQLVPVGIIGEICIAGAGVARGYFNRPELTTEKFVPDPFHEGRRMYKTGDLGRWLPNGQVEFIGRKDEQVKIRGYRVEPGEIALTIGKHPEIETAVVLTRNNATGEKELVAYCVVKEELAIADIRLWLGHTLPVWMIPTHFVWLDKLPLTPNGKIDKRSLPEPDAQLTSANTHIAPRNEIERQLVSIWAELLGKNNIGVKDDFFQSGGHSLKMMQLISRINRHFEIRINIQSIFKEPTVENISEQILFILDQNHRKANRKNLKQVEL</sequence>
<gene>
    <name evidence="6" type="ORF">A4H97_31920</name>
</gene>
<dbReference type="FunFam" id="3.30.300.30:FF:000010">
    <property type="entry name" value="Enterobactin synthetase component F"/>
    <property type="match status" value="1"/>
</dbReference>
<dbReference type="GO" id="GO:0003824">
    <property type="term" value="F:catalytic activity"/>
    <property type="evidence" value="ECO:0007669"/>
    <property type="project" value="InterPro"/>
</dbReference>
<reference evidence="7" key="1">
    <citation type="submission" date="2016-04" db="EMBL/GenBank/DDBJ databases">
        <authorList>
            <person name="Chen L."/>
            <person name="Zhuang W."/>
            <person name="Wang G."/>
        </authorList>
    </citation>
    <scope>NUCLEOTIDE SEQUENCE [LARGE SCALE GENOMIC DNA]</scope>
    <source>
        <strain evidence="7">17621</strain>
    </source>
</reference>
<dbReference type="PROSITE" id="PS00012">
    <property type="entry name" value="PHOSPHOPANTETHEINE"/>
    <property type="match status" value="1"/>
</dbReference>
<dbReference type="PANTHER" id="PTHR45527">
    <property type="entry name" value="NONRIBOSOMAL PEPTIDE SYNTHETASE"/>
    <property type="match status" value="1"/>
</dbReference>
<dbReference type="Proteomes" id="UP000192610">
    <property type="component" value="Unassembled WGS sequence"/>
</dbReference>
<dbReference type="InterPro" id="IPR025110">
    <property type="entry name" value="AMP-bd_C"/>
</dbReference>
<evidence type="ECO:0000313" key="7">
    <source>
        <dbReference type="Proteomes" id="UP000192610"/>
    </source>
</evidence>
<evidence type="ECO:0000313" key="6">
    <source>
        <dbReference type="EMBL" id="OQP45853.1"/>
    </source>
</evidence>
<feature type="domain" description="Carrier" evidence="5">
    <location>
        <begin position="1037"/>
        <end position="1112"/>
    </location>
</feature>
<dbReference type="STRING" id="354355.SAMN05660816_06467"/>
<dbReference type="InterPro" id="IPR020845">
    <property type="entry name" value="AMP-binding_CS"/>
</dbReference>
<accession>A0A1V9EI97</accession>
<keyword evidence="3" id="KW-0596">Phosphopantetheine</keyword>
<dbReference type="InterPro" id="IPR023213">
    <property type="entry name" value="CAT-like_dom_sf"/>
</dbReference>